<dbReference type="GO" id="GO:0008170">
    <property type="term" value="F:N-methyltransferase activity"/>
    <property type="evidence" value="ECO:0007669"/>
    <property type="project" value="InterPro"/>
</dbReference>
<dbReference type="Gene3D" id="3.40.50.150">
    <property type="entry name" value="Vaccinia Virus protein VP39"/>
    <property type="match status" value="1"/>
</dbReference>
<keyword evidence="2" id="KW-0150">Chloroplast</keyword>
<organism evidence="2">
    <name type="scientific">Caulerpa cliftonii</name>
    <dbReference type="NCBI Taxonomy" id="1004391"/>
    <lineage>
        <taxon>Eukaryota</taxon>
        <taxon>Viridiplantae</taxon>
        <taxon>Chlorophyta</taxon>
        <taxon>core chlorophytes</taxon>
        <taxon>Ulvophyceae</taxon>
        <taxon>TCBD clade</taxon>
        <taxon>Bryopsidales</taxon>
        <taxon>Halimedineae</taxon>
        <taxon>Caulerpaceae</taxon>
        <taxon>Caulerpa</taxon>
    </lineage>
</organism>
<accession>A0A1C9JBS5</accession>
<reference evidence="2" key="2">
    <citation type="submission" date="2016-08" db="EMBL/GenBank/DDBJ databases">
        <authorList>
            <person name="Seilhamer J.J."/>
        </authorList>
    </citation>
    <scope>NUCLEOTIDE SEQUENCE</scope>
</reference>
<dbReference type="RefSeq" id="YP_009306394.1">
    <property type="nucleotide sequence ID" value="NC_031368.1"/>
</dbReference>
<evidence type="ECO:0000313" key="2">
    <source>
        <dbReference type="EMBL" id="AOP19298.1"/>
    </source>
</evidence>
<dbReference type="InterPro" id="IPR003356">
    <property type="entry name" value="DNA_methylase_A-5"/>
</dbReference>
<proteinExistence type="predicted"/>
<sequence>MKKKKTYLRKYIQNRGAGAFAIVELPSETFSPYVTIHTSILFIQKGKHQTKNENKIFISINNFCGHDKKGRSVDKDDIPKVSKFYHSNLAQGPTKAPRRGKCFIEARPSLVIDFTKI</sequence>
<dbReference type="EMBL" id="KX808498">
    <property type="protein sequence ID" value="AOP19298.1"/>
    <property type="molecule type" value="Genomic_DNA"/>
</dbReference>
<dbReference type="InterPro" id="IPR029063">
    <property type="entry name" value="SAM-dependent_MTases_sf"/>
</dbReference>
<gene>
    <name evidence="2" type="primary">orf1172</name>
</gene>
<dbReference type="GeneID" id="29288808"/>
<protein>
    <recommendedName>
        <fullName evidence="1">DNA methylase adenine-specific domain-containing protein</fullName>
    </recommendedName>
</protein>
<reference evidence="2" key="1">
    <citation type="journal article" date="2016" name="Genome Biol. Evol.">
        <title>Evolutionary Dynamics of Chloroplast Genomes in Low Light: A Case Study of the Endolithic Green Alga Ostreobium quekettii.</title>
        <authorList>
            <person name="R Marcelino V."/>
            <person name="Cremen M.C."/>
            <person name="Jackson C.J."/>
            <person name="Larkum A.A."/>
            <person name="Verbruggen H."/>
        </authorList>
    </citation>
    <scope>NUCLEOTIDE SEQUENCE</scope>
</reference>
<feature type="domain" description="DNA methylase adenine-specific" evidence="1">
    <location>
        <begin position="6"/>
        <end position="88"/>
    </location>
</feature>
<dbReference type="GO" id="GO:0003677">
    <property type="term" value="F:DNA binding"/>
    <property type="evidence" value="ECO:0007669"/>
    <property type="project" value="InterPro"/>
</dbReference>
<dbReference type="AlphaFoldDB" id="A0A1C9JBS5"/>
<geneLocation type="chloroplast" evidence="2"/>
<evidence type="ECO:0000259" key="1">
    <source>
        <dbReference type="Pfam" id="PF02384"/>
    </source>
</evidence>
<name>A0A1C9JBS5_9CHLO</name>
<dbReference type="Pfam" id="PF02384">
    <property type="entry name" value="N6_Mtase"/>
    <property type="match status" value="1"/>
</dbReference>
<keyword evidence="2" id="KW-0934">Plastid</keyword>
<dbReference type="SUPFAM" id="SSF53335">
    <property type="entry name" value="S-adenosyl-L-methionine-dependent methyltransferases"/>
    <property type="match status" value="1"/>
</dbReference>